<sequence length="105" mass="11394">MPNMVEIIKLAAIAAVNDSKPTNVVFGNVLSVAPLAISIDQKLILKEAHLILTNNVKEHVMELTDELGGKKTFTVHNGLAEGESVIMIQFQGGQKYLVLDKAVKK</sequence>
<dbReference type="Proteomes" id="UP000003860">
    <property type="component" value="Unassembled WGS sequence"/>
</dbReference>
<protein>
    <recommendedName>
        <fullName evidence="3">DUF2577 domain-containing protein</fullName>
    </recommendedName>
</protein>
<dbReference type="Pfam" id="PF10844">
    <property type="entry name" value="DUF2577"/>
    <property type="match status" value="1"/>
</dbReference>
<keyword evidence="2" id="KW-1185">Reference proteome</keyword>
<dbReference type="AlphaFoldDB" id="F1TBL4"/>
<organism evidence="1 2">
    <name type="scientific">Ruminiclostridium papyrosolvens DSM 2782</name>
    <dbReference type="NCBI Taxonomy" id="588581"/>
    <lineage>
        <taxon>Bacteria</taxon>
        <taxon>Bacillati</taxon>
        <taxon>Bacillota</taxon>
        <taxon>Clostridia</taxon>
        <taxon>Eubacteriales</taxon>
        <taxon>Oscillospiraceae</taxon>
        <taxon>Ruminiclostridium</taxon>
    </lineage>
</organism>
<dbReference type="OrthoDB" id="95576at2"/>
<gene>
    <name evidence="1" type="ORF">Cpap_2570</name>
</gene>
<dbReference type="STRING" id="588581.Cpap_2570"/>
<comment type="caution">
    <text evidence="1">The sequence shown here is derived from an EMBL/GenBank/DDBJ whole genome shotgun (WGS) entry which is preliminary data.</text>
</comment>
<name>F1TBL4_9FIRM</name>
<accession>F1TBL4</accession>
<evidence type="ECO:0000313" key="2">
    <source>
        <dbReference type="Proteomes" id="UP000003860"/>
    </source>
</evidence>
<evidence type="ECO:0008006" key="3">
    <source>
        <dbReference type="Google" id="ProtNLM"/>
    </source>
</evidence>
<dbReference type="EMBL" id="ACXX02000004">
    <property type="protein sequence ID" value="EGD48418.1"/>
    <property type="molecule type" value="Genomic_DNA"/>
</dbReference>
<reference evidence="1" key="1">
    <citation type="submission" date="2009-07" db="EMBL/GenBank/DDBJ databases">
        <authorList>
            <consortium name="US DOE Joint Genome Institute (JGI-PGF)"/>
            <person name="Lucas S."/>
            <person name="Copeland A."/>
            <person name="Lapidus A."/>
            <person name="Glavina del Rio T."/>
            <person name="Tice H."/>
            <person name="Bruce D."/>
            <person name="Goodwin L."/>
            <person name="Pitluck S."/>
            <person name="Larimer F."/>
            <person name="Land M.L."/>
            <person name="Mouttaki H."/>
            <person name="He Z."/>
            <person name="Zhou J."/>
            <person name="Hemme C.L."/>
        </authorList>
    </citation>
    <scope>NUCLEOTIDE SEQUENCE [LARGE SCALE GENOMIC DNA]</scope>
    <source>
        <strain evidence="1">DSM 2782</strain>
    </source>
</reference>
<dbReference type="InterPro" id="IPR022555">
    <property type="entry name" value="DUF2577"/>
</dbReference>
<evidence type="ECO:0000313" key="1">
    <source>
        <dbReference type="EMBL" id="EGD48418.1"/>
    </source>
</evidence>
<dbReference type="eggNOG" id="ENOG5033B66">
    <property type="taxonomic scope" value="Bacteria"/>
</dbReference>
<reference evidence="1" key="2">
    <citation type="submission" date="2011-01" db="EMBL/GenBank/DDBJ databases">
        <title>The Non-contiguous Finished genome of Clostridium papyrosolvens.</title>
        <authorList>
            <person name="Lucas S."/>
            <person name="Copeland A."/>
            <person name="Lapidus A."/>
            <person name="Cheng J.-F."/>
            <person name="Goodwin L."/>
            <person name="Pitluck S."/>
            <person name="Misra M."/>
            <person name="Chertkov O."/>
            <person name="Detter J.C."/>
            <person name="Han C."/>
            <person name="Tapia R."/>
            <person name="Land M."/>
            <person name="Hauser L."/>
            <person name="Kyrpides N."/>
            <person name="Ivanova N."/>
            <person name="Pagani I."/>
            <person name="Mouttaki H."/>
            <person name="He Z."/>
            <person name="Zhou J."/>
            <person name="Hemme C.L."/>
            <person name="Woyke T."/>
        </authorList>
    </citation>
    <scope>NUCLEOTIDE SEQUENCE [LARGE SCALE GENOMIC DNA]</scope>
    <source>
        <strain evidence="1">DSM 2782</strain>
    </source>
</reference>
<proteinExistence type="predicted"/>